<sequence>GQMVRRFVEIPEHLRVRAPACSVSWQQVWQFFVSQLGLAAHLRLALDDDRPAVLAAAAAALAAVLAPSESELLSTELADCCPATGWPAPPTGYLTRPATAATWEAQPPQQPPPPSSAAAAAAAAAADAPDAPEDVALVDPLAGALQMGLLQRARYLLTARHAPGALLPLLAVLCGVARSGSEAALAVAREPGLLAALGALLDPAAAVATAAAG</sequence>
<feature type="region of interest" description="Disordered" evidence="1">
    <location>
        <begin position="102"/>
        <end position="124"/>
    </location>
</feature>
<gene>
    <name evidence="2" type="ORF">Agub_g1924</name>
</gene>
<dbReference type="Proteomes" id="UP001054857">
    <property type="component" value="Unassembled WGS sequence"/>
</dbReference>
<dbReference type="PANTHER" id="PTHR47605">
    <property type="entry name" value="TRANSCRIPTIONAL ELONGATION REGULATOR MINIYO"/>
    <property type="match status" value="1"/>
</dbReference>
<accession>A0AAD3DGA8</accession>
<reference evidence="2 3" key="1">
    <citation type="journal article" date="2021" name="Sci. Rep.">
        <title>Genome sequencing of the multicellular alga Astrephomene provides insights into convergent evolution of germ-soma differentiation.</title>
        <authorList>
            <person name="Yamashita S."/>
            <person name="Yamamoto K."/>
            <person name="Matsuzaki R."/>
            <person name="Suzuki S."/>
            <person name="Yamaguchi H."/>
            <person name="Hirooka S."/>
            <person name="Minakuchi Y."/>
            <person name="Miyagishima S."/>
            <person name="Kawachi M."/>
            <person name="Toyoda A."/>
            <person name="Nozaki H."/>
        </authorList>
    </citation>
    <scope>NUCLEOTIDE SEQUENCE [LARGE SCALE GENOMIC DNA]</scope>
    <source>
        <strain evidence="2 3">NIES-4017</strain>
    </source>
</reference>
<dbReference type="EMBL" id="BMAR01000001">
    <property type="protein sequence ID" value="GFR41250.1"/>
    <property type="molecule type" value="Genomic_DNA"/>
</dbReference>
<dbReference type="InterPro" id="IPR055326">
    <property type="entry name" value="MINIYO"/>
</dbReference>
<comment type="caution">
    <text evidence="2">The sequence shown here is derived from an EMBL/GenBank/DDBJ whole genome shotgun (WGS) entry which is preliminary data.</text>
</comment>
<feature type="non-terminal residue" evidence="2">
    <location>
        <position position="213"/>
    </location>
</feature>
<evidence type="ECO:0000313" key="3">
    <source>
        <dbReference type="Proteomes" id="UP001054857"/>
    </source>
</evidence>
<keyword evidence="3" id="KW-1185">Reference proteome</keyword>
<evidence type="ECO:0000256" key="1">
    <source>
        <dbReference type="SAM" id="MobiDB-lite"/>
    </source>
</evidence>
<protein>
    <submittedName>
        <fullName evidence="2">Uncharacterized protein</fullName>
    </submittedName>
</protein>
<feature type="non-terminal residue" evidence="2">
    <location>
        <position position="1"/>
    </location>
</feature>
<organism evidence="2 3">
    <name type="scientific">Astrephomene gubernaculifera</name>
    <dbReference type="NCBI Taxonomy" id="47775"/>
    <lineage>
        <taxon>Eukaryota</taxon>
        <taxon>Viridiplantae</taxon>
        <taxon>Chlorophyta</taxon>
        <taxon>core chlorophytes</taxon>
        <taxon>Chlorophyceae</taxon>
        <taxon>CS clade</taxon>
        <taxon>Chlamydomonadales</taxon>
        <taxon>Astrephomenaceae</taxon>
        <taxon>Astrephomene</taxon>
    </lineage>
</organism>
<evidence type="ECO:0000313" key="2">
    <source>
        <dbReference type="EMBL" id="GFR41250.1"/>
    </source>
</evidence>
<dbReference type="PANTHER" id="PTHR47605:SF2">
    <property type="entry name" value="TRANSCRIPTIONAL ELONGATION REGULATOR MINIYO"/>
    <property type="match status" value="1"/>
</dbReference>
<dbReference type="AlphaFoldDB" id="A0AAD3DGA8"/>
<proteinExistence type="predicted"/>
<name>A0AAD3DGA8_9CHLO</name>